<comment type="similarity">
    <text evidence="3">Belongs to the cclA family.</text>
</comment>
<dbReference type="InterPro" id="IPR043136">
    <property type="entry name" value="B30.2/SPRY_sf"/>
</dbReference>
<comment type="subcellular location">
    <subcellularLocation>
        <location evidence="1">Nucleus</location>
    </subcellularLocation>
</comment>
<evidence type="ECO:0000256" key="3">
    <source>
        <dbReference type="ARBA" id="ARBA00038149"/>
    </source>
</evidence>
<comment type="caution">
    <text evidence="6">The sequence shown here is derived from an EMBL/GenBank/DDBJ whole genome shotgun (WGS) entry which is preliminary data.</text>
</comment>
<feature type="compositionally biased region" description="Low complexity" evidence="4">
    <location>
        <begin position="65"/>
        <end position="75"/>
    </location>
</feature>
<evidence type="ECO:0000256" key="2">
    <source>
        <dbReference type="ARBA" id="ARBA00023242"/>
    </source>
</evidence>
<name>A0ABP0BST3_9PEZI</name>
<feature type="compositionally biased region" description="Gly residues" evidence="4">
    <location>
        <begin position="410"/>
        <end position="420"/>
    </location>
</feature>
<proteinExistence type="inferred from homology"/>
<evidence type="ECO:0000313" key="6">
    <source>
        <dbReference type="EMBL" id="CAK7222611.1"/>
    </source>
</evidence>
<sequence length="747" mass="79459">MTPERGSAQDESPRAPPAGVKVTPIPPPTIPYSSFTPTPGQQPIAGGPAGTSGKMGASPTPPPGGARSRGSASPAPSAPPNPPSSLPQKRALADEDHTPAVRSPLNPESRSTPKPTGPGDDVPNVAVREKRIKKETLKKRESKAAAEGGRGTPEPRRRETGGGGGGSSDAATGSSVRGGGEGGSGNETGGVTTKSAAAAKANEGLPVRVRLAGPLRPSDFEPPASPINRTRHTVELASGQNIEFFELFSEQPINRRGYVYESGIADPRFPSSHYFRQTEPKPHYAHFSFEDAPPNVFFDQTGLNIHGEMGFRTARANVAARQGRWYWECKVTRGILKDNDRDGKQKEGEKKIGEPPSHGHVRVGWARREASRDAPVGYDAYGYGIRDRKGQKVHMSRPKEFFSVSRSSTGSGGSTSGGAGGDEDEDEDIREGDVIGLEIQLPSEALHRKVVHGTYNPAVDIEDDRSDYNRDDAPNIIRDRIPFRFQTTKTVFEKFDYVPMRELEDLANPAPTVNGSAGSGGPNNAIAKKNTNTGLSMLGGSEPPNPNHPIPCLRTLPGSHIRVYKNGKLRGTPWTNLLSFLPPASSTNGKLQEGARERLDDGTLGYYPAVSVFRGGAVEVNFGPDFWYPPPGEDLKLKISGSGHEGDDDGGDVTMVDTGEDDDSPSLKAVSAALPPLTKLRPIGERYAEQIAEDIVYDVVDEVYFWMLDGGGAGSGVGGADIGSSTRTARAALEGGRDASMDIENGV</sequence>
<dbReference type="SMART" id="SM00449">
    <property type="entry name" value="SPRY"/>
    <property type="match status" value="1"/>
</dbReference>
<feature type="region of interest" description="Disordered" evidence="4">
    <location>
        <begin position="338"/>
        <end position="368"/>
    </location>
</feature>
<evidence type="ECO:0000256" key="1">
    <source>
        <dbReference type="ARBA" id="ARBA00004123"/>
    </source>
</evidence>
<evidence type="ECO:0000313" key="7">
    <source>
        <dbReference type="Proteomes" id="UP001642406"/>
    </source>
</evidence>
<feature type="compositionally biased region" description="Basic and acidic residues" evidence="4">
    <location>
        <begin position="338"/>
        <end position="353"/>
    </location>
</feature>
<organism evidence="6 7">
    <name type="scientific">Sporothrix bragantina</name>
    <dbReference type="NCBI Taxonomy" id="671064"/>
    <lineage>
        <taxon>Eukaryota</taxon>
        <taxon>Fungi</taxon>
        <taxon>Dikarya</taxon>
        <taxon>Ascomycota</taxon>
        <taxon>Pezizomycotina</taxon>
        <taxon>Sordariomycetes</taxon>
        <taxon>Sordariomycetidae</taxon>
        <taxon>Ophiostomatales</taxon>
        <taxon>Ophiostomataceae</taxon>
        <taxon>Sporothrix</taxon>
    </lineage>
</organism>
<keyword evidence="7" id="KW-1185">Reference proteome</keyword>
<feature type="domain" description="SPRY" evidence="5">
    <location>
        <begin position="322"/>
        <end position="626"/>
    </location>
</feature>
<accession>A0ABP0BST3</accession>
<dbReference type="CDD" id="cd12872">
    <property type="entry name" value="SPRY_Ash2"/>
    <property type="match status" value="1"/>
</dbReference>
<feature type="compositionally biased region" description="Low complexity" evidence="4">
    <location>
        <begin position="31"/>
        <end position="46"/>
    </location>
</feature>
<evidence type="ECO:0000259" key="5">
    <source>
        <dbReference type="SMART" id="SM00449"/>
    </source>
</evidence>
<dbReference type="SUPFAM" id="SSF49899">
    <property type="entry name" value="Concanavalin A-like lectins/glucanases"/>
    <property type="match status" value="1"/>
</dbReference>
<feature type="region of interest" description="Disordered" evidence="4">
    <location>
        <begin position="402"/>
        <end position="427"/>
    </location>
</feature>
<protein>
    <submittedName>
        <fullName evidence="6">Transcription factor, contains a PHD finger motif</fullName>
    </submittedName>
</protein>
<dbReference type="InterPro" id="IPR013320">
    <property type="entry name" value="ConA-like_dom_sf"/>
</dbReference>
<feature type="region of interest" description="Disordered" evidence="4">
    <location>
        <begin position="1"/>
        <end position="199"/>
    </location>
</feature>
<evidence type="ECO:0000256" key="4">
    <source>
        <dbReference type="SAM" id="MobiDB-lite"/>
    </source>
</evidence>
<reference evidence="6 7" key="1">
    <citation type="submission" date="2024-01" db="EMBL/GenBank/DDBJ databases">
        <authorList>
            <person name="Allen C."/>
            <person name="Tagirdzhanova G."/>
        </authorList>
    </citation>
    <scope>NUCLEOTIDE SEQUENCE [LARGE SCALE GENOMIC DNA]</scope>
</reference>
<dbReference type="EMBL" id="CAWUHC010000039">
    <property type="protein sequence ID" value="CAK7222611.1"/>
    <property type="molecule type" value="Genomic_DNA"/>
</dbReference>
<dbReference type="Proteomes" id="UP001642406">
    <property type="component" value="Unassembled WGS sequence"/>
</dbReference>
<dbReference type="InterPro" id="IPR037353">
    <property type="entry name" value="ASH2"/>
</dbReference>
<feature type="compositionally biased region" description="Basic and acidic residues" evidence="4">
    <location>
        <begin position="127"/>
        <end position="144"/>
    </location>
</feature>
<gene>
    <name evidence="6" type="primary">ASH2</name>
    <name evidence="6" type="ORF">SBRCBS47491_004921</name>
</gene>
<dbReference type="InterPro" id="IPR003877">
    <property type="entry name" value="SPRY_dom"/>
</dbReference>
<dbReference type="Gene3D" id="2.60.120.920">
    <property type="match status" value="1"/>
</dbReference>
<feature type="compositionally biased region" description="Gly residues" evidence="4">
    <location>
        <begin position="176"/>
        <end position="188"/>
    </location>
</feature>
<keyword evidence="2" id="KW-0539">Nucleus</keyword>
<dbReference type="PANTHER" id="PTHR10598">
    <property type="entry name" value="SET1/ASH2 HISTONE METHYLTRANSFERASE COMPLEX SUBUNIT ASH2"/>
    <property type="match status" value="1"/>
</dbReference>
<feature type="compositionally biased region" description="Pro residues" evidence="4">
    <location>
        <begin position="76"/>
        <end position="85"/>
    </location>
</feature>
<dbReference type="PANTHER" id="PTHR10598:SF0">
    <property type="entry name" value="SET1_ASH2 HISTONE METHYLTRANSFERASE COMPLEX SUBUNIT ASH2"/>
    <property type="match status" value="1"/>
</dbReference>